<dbReference type="GO" id="GO:0005524">
    <property type="term" value="F:ATP binding"/>
    <property type="evidence" value="ECO:0007669"/>
    <property type="project" value="UniProtKB-UniRule"/>
</dbReference>
<accession>A0A4V6AAR4</accession>
<dbReference type="InterPro" id="IPR036412">
    <property type="entry name" value="HAD-like_sf"/>
</dbReference>
<dbReference type="InterPro" id="IPR005519">
    <property type="entry name" value="Acid_phosphat_B-like"/>
</dbReference>
<protein>
    <recommendedName>
        <fullName evidence="4">RING-type E3 ubiquitin transferase</fullName>
        <ecNumber evidence="4">2.3.2.27</ecNumber>
    </recommendedName>
</protein>
<proteinExistence type="predicted"/>
<evidence type="ECO:0000256" key="9">
    <source>
        <dbReference type="ARBA" id="ARBA00022786"/>
    </source>
</evidence>
<evidence type="ECO:0000259" key="14">
    <source>
        <dbReference type="PROSITE" id="PS50011"/>
    </source>
</evidence>
<dbReference type="InterPro" id="IPR000719">
    <property type="entry name" value="Prot_kinase_dom"/>
</dbReference>
<dbReference type="PROSITE" id="PS50011">
    <property type="entry name" value="PROTEIN_KINASE_DOM"/>
    <property type="match status" value="1"/>
</dbReference>
<comment type="caution">
    <text evidence="16">The sequence shown here is derived from an EMBL/GenBank/DDBJ whole genome shotgun (WGS) entry which is preliminary data.</text>
</comment>
<gene>
    <name evidence="16" type="ORF">D5086_0000067990</name>
</gene>
<keyword evidence="6" id="KW-0732">Signal</keyword>
<dbReference type="SMART" id="SM00504">
    <property type="entry name" value="Ubox"/>
    <property type="match status" value="1"/>
</dbReference>
<dbReference type="PROSITE" id="PS51698">
    <property type="entry name" value="U_BOX"/>
    <property type="match status" value="1"/>
</dbReference>
<keyword evidence="7 11" id="KW-0547">Nucleotide-binding</keyword>
<feature type="region of interest" description="Disordered" evidence="13">
    <location>
        <begin position="195"/>
        <end position="223"/>
    </location>
</feature>
<keyword evidence="5" id="KW-0808">Transferase</keyword>
<comment type="catalytic activity">
    <reaction evidence="1">
        <text>S-ubiquitinyl-[E2 ubiquitin-conjugating enzyme]-L-cysteine + [acceptor protein]-L-lysine = [E2 ubiquitin-conjugating enzyme]-L-cysteine + N(6)-ubiquitinyl-[acceptor protein]-L-lysine.</text>
        <dbReference type="EC" id="2.3.2.27"/>
    </reaction>
</comment>
<dbReference type="PANTHER" id="PTHR45647">
    <property type="entry name" value="OS02G0152300 PROTEIN"/>
    <property type="match status" value="1"/>
</dbReference>
<dbReference type="PROSITE" id="PS00107">
    <property type="entry name" value="PROTEIN_KINASE_ATP"/>
    <property type="match status" value="1"/>
</dbReference>
<evidence type="ECO:0000259" key="15">
    <source>
        <dbReference type="PROSITE" id="PS51698"/>
    </source>
</evidence>
<dbReference type="EMBL" id="RCHU01000182">
    <property type="protein sequence ID" value="TKS11996.1"/>
    <property type="molecule type" value="Genomic_DNA"/>
</dbReference>
<evidence type="ECO:0000256" key="2">
    <source>
        <dbReference type="ARBA" id="ARBA00003861"/>
    </source>
</evidence>
<dbReference type="NCBIfam" id="TIGR01675">
    <property type="entry name" value="plant-AP"/>
    <property type="match status" value="1"/>
</dbReference>
<dbReference type="InterPro" id="IPR008271">
    <property type="entry name" value="Ser/Thr_kinase_AS"/>
</dbReference>
<dbReference type="CDD" id="cd16655">
    <property type="entry name" value="RING-Ubox_WDSUB1-like"/>
    <property type="match status" value="1"/>
</dbReference>
<dbReference type="EC" id="2.3.2.27" evidence="4"/>
<evidence type="ECO:0000256" key="1">
    <source>
        <dbReference type="ARBA" id="ARBA00000900"/>
    </source>
</evidence>
<reference evidence="16" key="1">
    <citation type="submission" date="2018-10" db="EMBL/GenBank/DDBJ databases">
        <title>Population genomic analysis revealed the cold adaptation of white poplar.</title>
        <authorList>
            <person name="Liu Y.-J."/>
        </authorList>
    </citation>
    <scope>NUCLEOTIDE SEQUENCE [LARGE SCALE GENOMIC DNA]</scope>
    <source>
        <strain evidence="16">PAL-ZL1</strain>
    </source>
</reference>
<evidence type="ECO:0000256" key="8">
    <source>
        <dbReference type="ARBA" id="ARBA00022777"/>
    </source>
</evidence>
<dbReference type="SMART" id="SM00220">
    <property type="entry name" value="S_TKc"/>
    <property type="match status" value="1"/>
</dbReference>
<evidence type="ECO:0000313" key="16">
    <source>
        <dbReference type="EMBL" id="TKS11996.1"/>
    </source>
</evidence>
<organism evidence="16">
    <name type="scientific">Populus alba</name>
    <name type="common">White poplar</name>
    <dbReference type="NCBI Taxonomy" id="43335"/>
    <lineage>
        <taxon>Eukaryota</taxon>
        <taxon>Viridiplantae</taxon>
        <taxon>Streptophyta</taxon>
        <taxon>Embryophyta</taxon>
        <taxon>Tracheophyta</taxon>
        <taxon>Spermatophyta</taxon>
        <taxon>Magnoliopsida</taxon>
        <taxon>eudicotyledons</taxon>
        <taxon>Gunneridae</taxon>
        <taxon>Pentapetalae</taxon>
        <taxon>rosids</taxon>
        <taxon>fabids</taxon>
        <taxon>Malpighiales</taxon>
        <taxon>Salicaceae</taxon>
        <taxon>Saliceae</taxon>
        <taxon>Populus</taxon>
    </lineage>
</organism>
<dbReference type="Gene3D" id="3.30.200.20">
    <property type="entry name" value="Phosphorylase Kinase, domain 1"/>
    <property type="match status" value="1"/>
</dbReference>
<dbReference type="SUPFAM" id="SSF52402">
    <property type="entry name" value="Adenine nucleotide alpha hydrolases-like"/>
    <property type="match status" value="1"/>
</dbReference>
<dbReference type="Pfam" id="PF03767">
    <property type="entry name" value="Acid_phosphat_B"/>
    <property type="match status" value="1"/>
</dbReference>
<dbReference type="Gene3D" id="3.40.50.1000">
    <property type="entry name" value="HAD superfamily/HAD-like"/>
    <property type="match status" value="1"/>
</dbReference>
<dbReference type="InterPro" id="IPR006016">
    <property type="entry name" value="UspA"/>
</dbReference>
<evidence type="ECO:0000256" key="6">
    <source>
        <dbReference type="ARBA" id="ARBA00022729"/>
    </source>
</evidence>
<dbReference type="InterPro" id="IPR014729">
    <property type="entry name" value="Rossmann-like_a/b/a_fold"/>
</dbReference>
<dbReference type="AlphaFoldDB" id="A0A4V6AAR4"/>
<dbReference type="InterPro" id="IPR011009">
    <property type="entry name" value="Kinase-like_dom_sf"/>
</dbReference>
<evidence type="ECO:0000256" key="11">
    <source>
        <dbReference type="PROSITE-ProRule" id="PRU10141"/>
    </source>
</evidence>
<sequence length="1051" mass="118322">MHMIMMEKSEIIEEEHVLGLPPSPPLTVGIAIDGKGSSKYVVQWALEKFMPQGKVAFKLLHVCPKITAVPTPMGNFIPISQVRDDVAAAYKKEKEWQTLQMLLPFKSICTRKKVQVDIVLIELDDVAKAIAEEVAKCNINKLVIGAASRRMFTRKHKGNNLSSRISVCTPNTCTVYAVSKGKLLSIRPSDLETSGSFRDGGSITSRTANSSSSSTSSSQTGSNSVSPFSYFQSPSLPVQRFQALSSINQGFHTRTNSCETNPSRSLSLDFDEEKVIGSSCPSISEIEYPVTQSCSFKSLSTDHPSWRSDQASTSEVFTACSSSDSQANINFELEKLRIELRHARGIYAVAQSETFDASRKLNDLNKRRLEEATRLQEIKHKEEKARELARQERGRREAAIQKAECLRECAKREASQRNEAEIKAMHDAKEKEKLEKAITGSVQQYQEITWEEIVSGTLSFSEELKIGMGAYGIVYKCNLHHTTTAVKVLHSKEDKNSKQFQQELEILSKIHHPHLLMLLGACPDHGCLVYEYMKNGSLEDRLQRVNNSPPIPWFERYRIAWEIASALVFLHSSKPKPIIHRDLKPANILLDHNFVSKIGDVGLSTMLCSDVSSLSTMYKNTGPVGTLCYIDPEYQRTGVISPKSDAYAFGMIILQLLTAKPAIALAHVMETAMEEGRLVEILDSEAGNWPLEETKELAILGLSCTEMRRKDRPDLKDAVLPTLERLKEVARRARDSVSSLQWTPPQHLICPILKDLMNDPCVAADGYTYDRKAIQKWLEENDKSPMTNLPLPNKDLLPSYTLLSAIMEWKSKTPSDTLQIHSSETTQLREVDHEVKLQCTSWRFGVEANNLNPWKTVPLECGEYVKDYMLGRAYRLDLERVSNEAGVYAKSLKLSGDGKDIWVFDIDETLLSHLPYYADHGYGLDIFDPMEFNKWVDKAIAPALEPSLKLYKEVMGLGFKVFLLTGRSERQRSVTEENLINAGFQNWDKLILRGSEDHGKLATIFKSDKRSEMVKEGYRILGNSGDQWSDLLGSFMSNRSFKLPNPMYYIP</sequence>
<dbReference type="InterPro" id="IPR023214">
    <property type="entry name" value="HAD_sf"/>
</dbReference>
<feature type="compositionally biased region" description="Low complexity" evidence="13">
    <location>
        <begin position="202"/>
        <end position="223"/>
    </location>
</feature>
<keyword evidence="10 11" id="KW-0067">ATP-binding</keyword>
<dbReference type="GO" id="GO:0003993">
    <property type="term" value="F:acid phosphatase activity"/>
    <property type="evidence" value="ECO:0007669"/>
    <property type="project" value="InterPro"/>
</dbReference>
<dbReference type="Pfam" id="PF00069">
    <property type="entry name" value="Pkinase"/>
    <property type="match status" value="1"/>
</dbReference>
<dbReference type="GO" id="GO:0004672">
    <property type="term" value="F:protein kinase activity"/>
    <property type="evidence" value="ECO:0007669"/>
    <property type="project" value="InterPro"/>
</dbReference>
<dbReference type="PROSITE" id="PS00108">
    <property type="entry name" value="PROTEIN_KINASE_ST"/>
    <property type="match status" value="1"/>
</dbReference>
<comment type="pathway">
    <text evidence="3">Protein modification; protein ubiquitination.</text>
</comment>
<dbReference type="InterPro" id="IPR017441">
    <property type="entry name" value="Protein_kinase_ATP_BS"/>
</dbReference>
<feature type="domain" description="U-box" evidence="15">
    <location>
        <begin position="743"/>
        <end position="816"/>
    </location>
</feature>
<dbReference type="CDD" id="cd07535">
    <property type="entry name" value="HAD_VSP"/>
    <property type="match status" value="1"/>
</dbReference>
<comment type="function">
    <text evidence="2">Functions as an E3 ubiquitin ligase.</text>
</comment>
<evidence type="ECO:0000256" key="12">
    <source>
        <dbReference type="SAM" id="Coils"/>
    </source>
</evidence>
<evidence type="ECO:0000256" key="13">
    <source>
        <dbReference type="SAM" id="MobiDB-lite"/>
    </source>
</evidence>
<dbReference type="SUPFAM" id="SSF56784">
    <property type="entry name" value="HAD-like"/>
    <property type="match status" value="1"/>
</dbReference>
<dbReference type="Gene3D" id="3.30.40.10">
    <property type="entry name" value="Zinc/RING finger domain, C3HC4 (zinc finger)"/>
    <property type="match status" value="1"/>
</dbReference>
<dbReference type="InterPro" id="IPR051348">
    <property type="entry name" value="U-box_ubiquitin_ligases"/>
</dbReference>
<dbReference type="Gene3D" id="3.40.50.620">
    <property type="entry name" value="HUPs"/>
    <property type="match status" value="1"/>
</dbReference>
<dbReference type="GO" id="GO:0061630">
    <property type="term" value="F:ubiquitin protein ligase activity"/>
    <property type="evidence" value="ECO:0007669"/>
    <property type="project" value="UniProtKB-EC"/>
</dbReference>
<keyword evidence="9" id="KW-0833">Ubl conjugation pathway</keyword>
<dbReference type="CDD" id="cd01989">
    <property type="entry name" value="USP_STK_Ubox_N"/>
    <property type="match status" value="1"/>
</dbReference>
<dbReference type="UniPathway" id="UPA00143"/>
<dbReference type="SUPFAM" id="SSF56112">
    <property type="entry name" value="Protein kinase-like (PK-like)"/>
    <property type="match status" value="1"/>
</dbReference>
<dbReference type="PANTHER" id="PTHR45647:SF15">
    <property type="entry name" value="U-BOX DOMAIN-CONTAINING PROTEIN 35"/>
    <property type="match status" value="1"/>
</dbReference>
<dbReference type="Pfam" id="PF04564">
    <property type="entry name" value="U-box"/>
    <property type="match status" value="1"/>
</dbReference>
<dbReference type="Pfam" id="PF00582">
    <property type="entry name" value="Usp"/>
    <property type="match status" value="1"/>
</dbReference>
<feature type="binding site" evidence="11">
    <location>
        <position position="487"/>
    </location>
    <ligand>
        <name>ATP</name>
        <dbReference type="ChEBI" id="CHEBI:30616"/>
    </ligand>
</feature>
<name>A0A4V6AAR4_POPAL</name>
<evidence type="ECO:0000256" key="5">
    <source>
        <dbReference type="ARBA" id="ARBA00022679"/>
    </source>
</evidence>
<dbReference type="InterPro" id="IPR010028">
    <property type="entry name" value="Acid_phosphatase_pln"/>
</dbReference>
<evidence type="ECO:0000256" key="3">
    <source>
        <dbReference type="ARBA" id="ARBA00004906"/>
    </source>
</evidence>
<feature type="domain" description="Protein kinase" evidence="14">
    <location>
        <begin position="460"/>
        <end position="723"/>
    </location>
</feature>
<evidence type="ECO:0000256" key="10">
    <source>
        <dbReference type="ARBA" id="ARBA00022840"/>
    </source>
</evidence>
<dbReference type="InterPro" id="IPR013083">
    <property type="entry name" value="Znf_RING/FYVE/PHD"/>
</dbReference>
<dbReference type="SUPFAM" id="SSF57850">
    <property type="entry name" value="RING/U-box"/>
    <property type="match status" value="1"/>
</dbReference>
<dbReference type="STRING" id="43335.A0A4V6AAR4"/>
<dbReference type="InterPro" id="IPR003613">
    <property type="entry name" value="Ubox_domain"/>
</dbReference>
<keyword evidence="12" id="KW-0175">Coiled coil</keyword>
<dbReference type="GO" id="GO:0016567">
    <property type="term" value="P:protein ubiquitination"/>
    <property type="evidence" value="ECO:0007669"/>
    <property type="project" value="UniProtKB-UniPathway"/>
</dbReference>
<evidence type="ECO:0000256" key="7">
    <source>
        <dbReference type="ARBA" id="ARBA00022741"/>
    </source>
</evidence>
<keyword evidence="8" id="KW-0418">Kinase</keyword>
<evidence type="ECO:0000256" key="4">
    <source>
        <dbReference type="ARBA" id="ARBA00012483"/>
    </source>
</evidence>
<feature type="coiled-coil region" evidence="12">
    <location>
        <begin position="361"/>
        <end position="431"/>
    </location>
</feature>
<dbReference type="Gene3D" id="1.10.510.10">
    <property type="entry name" value="Transferase(Phosphotransferase) domain 1"/>
    <property type="match status" value="1"/>
</dbReference>